<dbReference type="InterPro" id="IPR013341">
    <property type="entry name" value="Mandelate_racemase_N_dom"/>
</dbReference>
<evidence type="ECO:0000256" key="2">
    <source>
        <dbReference type="ARBA" id="ARBA00022723"/>
    </source>
</evidence>
<dbReference type="PANTHER" id="PTHR48080:SF3">
    <property type="entry name" value="ENOLASE SUPERFAMILY MEMBER DDB_G0284701"/>
    <property type="match status" value="1"/>
</dbReference>
<dbReference type="Gene3D" id="3.20.20.120">
    <property type="entry name" value="Enolase-like C-terminal domain"/>
    <property type="match status" value="1"/>
</dbReference>
<dbReference type="Pfam" id="PF13378">
    <property type="entry name" value="MR_MLE_C"/>
    <property type="match status" value="1"/>
</dbReference>
<dbReference type="AlphaFoldDB" id="A0A450ZWX2"/>
<dbReference type="Gene3D" id="3.30.390.10">
    <property type="entry name" value="Enolase-like, N-terminal domain"/>
    <property type="match status" value="1"/>
</dbReference>
<accession>A0A450ZWX2</accession>
<sequence length="368" mass="40236">MRIDKVSLFHKELPMLCASFSCSLEPDVSTADVVIAKVETDTGLFGHGESGCTGGYTNYAAGILATSAELIERHLIHKDPRDINDIQNTMSMIKDHGASKAAFDMACWDILGKSVGKPLWFLLGGKLQERAPLYRSISMNSPKKMAEEIGAWRTEGYRLFQIRVGGGNLSEDVARIEACLSGRLPDEHFTVDAAGRWRVDEALHVSRAVEHLDFVLEQPCWTYDECLSVRSRMNRPIKLDNLIANVDTILRAHADDACDLLTIKISNIGGFSEARIARDIASAAGIPVTIESQWGTEITTSAMVHLSLTTAPNRFMSCTDLYNYSSETVAGGDNLLVENGTITFADDKPGLGIDVDPESLGEPDIVIE</sequence>
<name>A0A450ZWX2_9GAMM</name>
<dbReference type="InterPro" id="IPR029017">
    <property type="entry name" value="Enolase-like_N"/>
</dbReference>
<proteinExistence type="inferred from homology"/>
<keyword evidence="2" id="KW-0479">Metal-binding</keyword>
<dbReference type="SFLD" id="SFLDS00001">
    <property type="entry name" value="Enolase"/>
    <property type="match status" value="1"/>
</dbReference>
<gene>
    <name evidence="4" type="ORF">BECKTC1821F_GA0114240_10235</name>
</gene>
<dbReference type="EMBL" id="CAADFW010000023">
    <property type="protein sequence ID" value="VFK58248.1"/>
    <property type="molecule type" value="Genomic_DNA"/>
</dbReference>
<evidence type="ECO:0000256" key="1">
    <source>
        <dbReference type="ARBA" id="ARBA00008031"/>
    </source>
</evidence>
<comment type="similarity">
    <text evidence="1">Belongs to the mandelate racemase/muconate lactonizing enzyme family.</text>
</comment>
<dbReference type="SUPFAM" id="SSF54826">
    <property type="entry name" value="Enolase N-terminal domain-like"/>
    <property type="match status" value="1"/>
</dbReference>
<organism evidence="4">
    <name type="scientific">Candidatus Kentrum sp. TC</name>
    <dbReference type="NCBI Taxonomy" id="2126339"/>
    <lineage>
        <taxon>Bacteria</taxon>
        <taxon>Pseudomonadati</taxon>
        <taxon>Pseudomonadota</taxon>
        <taxon>Gammaproteobacteria</taxon>
        <taxon>Candidatus Kentrum</taxon>
    </lineage>
</organism>
<dbReference type="InterPro" id="IPR034593">
    <property type="entry name" value="DgoD-like"/>
</dbReference>
<protein>
    <submittedName>
        <fullName evidence="4">L-alanine-DL-glutamate epimerase</fullName>
    </submittedName>
</protein>
<evidence type="ECO:0000313" key="4">
    <source>
        <dbReference type="EMBL" id="VFK58248.1"/>
    </source>
</evidence>
<dbReference type="InterPro" id="IPR013342">
    <property type="entry name" value="Mandelate_racemase_C"/>
</dbReference>
<dbReference type="InterPro" id="IPR029065">
    <property type="entry name" value="Enolase_C-like"/>
</dbReference>
<feature type="domain" description="Mandelate racemase/muconate lactonizing enzyme C-terminal" evidence="3">
    <location>
        <begin position="142"/>
        <end position="236"/>
    </location>
</feature>
<reference evidence="4" key="1">
    <citation type="submission" date="2019-02" db="EMBL/GenBank/DDBJ databases">
        <authorList>
            <person name="Gruber-Vodicka R. H."/>
            <person name="Seah K. B. B."/>
        </authorList>
    </citation>
    <scope>NUCLEOTIDE SEQUENCE</scope>
    <source>
        <strain evidence="4">BECK_BZ126</strain>
    </source>
</reference>
<dbReference type="SMART" id="SM00922">
    <property type="entry name" value="MR_MLE"/>
    <property type="match status" value="1"/>
</dbReference>
<dbReference type="SUPFAM" id="SSF51604">
    <property type="entry name" value="Enolase C-terminal domain-like"/>
    <property type="match status" value="1"/>
</dbReference>
<evidence type="ECO:0000259" key="3">
    <source>
        <dbReference type="SMART" id="SM00922"/>
    </source>
</evidence>
<dbReference type="GO" id="GO:0046872">
    <property type="term" value="F:metal ion binding"/>
    <property type="evidence" value="ECO:0007669"/>
    <property type="project" value="UniProtKB-KW"/>
</dbReference>
<dbReference type="PANTHER" id="PTHR48080">
    <property type="entry name" value="D-GALACTONATE DEHYDRATASE-RELATED"/>
    <property type="match status" value="1"/>
</dbReference>
<dbReference type="Pfam" id="PF02746">
    <property type="entry name" value="MR_MLE_N"/>
    <property type="match status" value="1"/>
</dbReference>
<dbReference type="InterPro" id="IPR036849">
    <property type="entry name" value="Enolase-like_C_sf"/>
</dbReference>